<proteinExistence type="predicted"/>
<reference evidence="2 3" key="1">
    <citation type="submission" date="2016-07" db="EMBL/GenBank/DDBJ databases">
        <authorList>
            <consortium name="Pathogen Informatics"/>
        </authorList>
    </citation>
    <scope>NUCLEOTIDE SEQUENCE [LARGE SCALE GENOMIC DNA]</scope>
</reference>
<evidence type="ECO:0000313" key="2">
    <source>
        <dbReference type="EMBL" id="SCA60836.1"/>
    </source>
</evidence>
<feature type="region of interest" description="Disordered" evidence="1">
    <location>
        <begin position="289"/>
        <end position="308"/>
    </location>
</feature>
<name>A0A1G4E8K1_PLAVI</name>
<gene>
    <name evidence="2" type="ORF">PVC01_000130000</name>
</gene>
<accession>A0A1G4E8K1</accession>
<protein>
    <submittedName>
        <fullName evidence="2">VIR protein</fullName>
    </submittedName>
</protein>
<dbReference type="VEuPathDB" id="PlasmoDB:PVPAM_040006500"/>
<dbReference type="VEuPathDB" id="PlasmoDB:PVW1_040031700"/>
<dbReference type="EMBL" id="FLYI01000513">
    <property type="protein sequence ID" value="SCA60836.1"/>
    <property type="molecule type" value="Genomic_DNA"/>
</dbReference>
<sequence>MEDSNEDYDTFEQYNYNKSVYEQVRGNIRDELVLFPHEILTEETENNYNITKDCAKLSKYLKNFHSREGCKTQNCCQYINYKLNETVRRDYDSKESIFDIYIRYMRHSNNNNEVINLCLPEIKYMDNDKYNKIHKLYNAYYTCNFYISNKNDRRSCRLANSCANTYNNIMTVYIKQDDTKFCKTIKKLKVFLEEYVPPLTSNCNPKFSISFSYPHDCTKLLQKSEEMTASMEPSKMGLELTGALGPSEQQTQGTPELGSPGIRTHEVREFAEGVSVGGTDKEETTTFFQTQSGGNDISTEPPSAKTSNPAGTIIGTSLGFVLPLITIYRFTPLGNWVNTKVLGRDKLKENMKKNEREFLLNNAQTQDINSGDTRYHIKYNSVLNE</sequence>
<dbReference type="AlphaFoldDB" id="A0A1G4E8K1"/>
<dbReference type="InterPro" id="IPR008780">
    <property type="entry name" value="Plasmodium_Vir"/>
</dbReference>
<dbReference type="Proteomes" id="UP000305196">
    <property type="component" value="Unassembled WGS sequence"/>
</dbReference>
<evidence type="ECO:0000313" key="3">
    <source>
        <dbReference type="Proteomes" id="UP000305196"/>
    </source>
</evidence>
<evidence type="ECO:0000256" key="1">
    <source>
        <dbReference type="SAM" id="MobiDB-lite"/>
    </source>
</evidence>
<dbReference type="Pfam" id="PF05795">
    <property type="entry name" value="Plasmodium_Vir"/>
    <property type="match status" value="1"/>
</dbReference>
<dbReference type="VEuPathDB" id="PlasmoDB:PVP01_0006710"/>
<organism evidence="2 3">
    <name type="scientific">Plasmodium vivax</name>
    <name type="common">malaria parasite P. vivax</name>
    <dbReference type="NCBI Taxonomy" id="5855"/>
    <lineage>
        <taxon>Eukaryota</taxon>
        <taxon>Sar</taxon>
        <taxon>Alveolata</taxon>
        <taxon>Apicomplexa</taxon>
        <taxon>Aconoidasida</taxon>
        <taxon>Haemosporida</taxon>
        <taxon>Plasmodiidae</taxon>
        <taxon>Plasmodium</taxon>
        <taxon>Plasmodium (Plasmodium)</taxon>
    </lineage>
</organism>